<dbReference type="Proteomes" id="UP001061302">
    <property type="component" value="Chromosome"/>
</dbReference>
<proteinExistence type="predicted"/>
<protein>
    <recommendedName>
        <fullName evidence="5">Acid-shock protein</fullName>
    </recommendedName>
</protein>
<evidence type="ECO:0000256" key="1">
    <source>
        <dbReference type="SAM" id="MobiDB-lite"/>
    </source>
</evidence>
<name>A0ABY6DVZ5_9NEIS</name>
<evidence type="ECO:0008006" key="5">
    <source>
        <dbReference type="Google" id="ProtNLM"/>
    </source>
</evidence>
<feature type="region of interest" description="Disordered" evidence="1">
    <location>
        <begin position="56"/>
        <end position="99"/>
    </location>
</feature>
<feature type="chain" id="PRO_5045465354" description="Acid-shock protein" evidence="2">
    <location>
        <begin position="19"/>
        <end position="99"/>
    </location>
</feature>
<sequence>MKKLLVYVLALALSPAFAVDEPLPFDEPAYAPQVIRASAQSPQKRAVLGKSKYSKKFANKSSRKHLASRKAKGGKYAAASKRTYAQKGERRQLAANTRR</sequence>
<organism evidence="3 4">
    <name type="scientific">Chitiniphilus purpureus</name>
    <dbReference type="NCBI Taxonomy" id="2981137"/>
    <lineage>
        <taxon>Bacteria</taxon>
        <taxon>Pseudomonadati</taxon>
        <taxon>Pseudomonadota</taxon>
        <taxon>Betaproteobacteria</taxon>
        <taxon>Neisseriales</taxon>
        <taxon>Chitinibacteraceae</taxon>
        <taxon>Chitiniphilus</taxon>
    </lineage>
</organism>
<dbReference type="EMBL" id="CP106753">
    <property type="protein sequence ID" value="UXY17226.1"/>
    <property type="molecule type" value="Genomic_DNA"/>
</dbReference>
<keyword evidence="4" id="KW-1185">Reference proteome</keyword>
<dbReference type="RefSeq" id="WP_263126657.1">
    <property type="nucleotide sequence ID" value="NZ_CP106753.1"/>
</dbReference>
<accession>A0ABY6DVZ5</accession>
<feature type="signal peptide" evidence="2">
    <location>
        <begin position="1"/>
        <end position="18"/>
    </location>
</feature>
<evidence type="ECO:0000256" key="2">
    <source>
        <dbReference type="SAM" id="SignalP"/>
    </source>
</evidence>
<gene>
    <name evidence="3" type="ORF">N8I74_09525</name>
</gene>
<evidence type="ECO:0000313" key="4">
    <source>
        <dbReference type="Proteomes" id="UP001061302"/>
    </source>
</evidence>
<evidence type="ECO:0000313" key="3">
    <source>
        <dbReference type="EMBL" id="UXY17226.1"/>
    </source>
</evidence>
<feature type="compositionally biased region" description="Basic residues" evidence="1">
    <location>
        <begin position="56"/>
        <end position="73"/>
    </location>
</feature>
<keyword evidence="2" id="KW-0732">Signal</keyword>
<reference evidence="3" key="1">
    <citation type="submission" date="2022-10" db="EMBL/GenBank/DDBJ databases">
        <title>Chitiniphilus purpureus sp. nov., a novel chitin-degrading bacterium isolated from crawfish pond sediment.</title>
        <authorList>
            <person name="Li K."/>
        </authorList>
    </citation>
    <scope>NUCLEOTIDE SEQUENCE</scope>
    <source>
        <strain evidence="3">CD1</strain>
    </source>
</reference>